<sequence length="113" mass="13117">MNGLLYVRSTQCESIGYGHSDPLLRLHLPHLRFHIERLINVKMLPDDYYDQECKCIYNLNKDMDISDKLPQKNRNEMPEVIGRSGNMENLNIKSVPNSDGENSENIVQLMLKL</sequence>
<comment type="caution">
    <text evidence="1">The sequence shown here is derived from an EMBL/GenBank/DDBJ whole genome shotgun (WGS) entry which is preliminary data.</text>
</comment>
<proteinExistence type="predicted"/>
<organism evidence="1 2">
    <name type="scientific">Araneus ventricosus</name>
    <name type="common">Orbweaver spider</name>
    <name type="synonym">Epeira ventricosa</name>
    <dbReference type="NCBI Taxonomy" id="182803"/>
    <lineage>
        <taxon>Eukaryota</taxon>
        <taxon>Metazoa</taxon>
        <taxon>Ecdysozoa</taxon>
        <taxon>Arthropoda</taxon>
        <taxon>Chelicerata</taxon>
        <taxon>Arachnida</taxon>
        <taxon>Araneae</taxon>
        <taxon>Araneomorphae</taxon>
        <taxon>Entelegynae</taxon>
        <taxon>Araneoidea</taxon>
        <taxon>Araneidae</taxon>
        <taxon>Araneus</taxon>
    </lineage>
</organism>
<name>A0A4Y2A9Q3_ARAVE</name>
<reference evidence="1 2" key="1">
    <citation type="journal article" date="2019" name="Sci. Rep.">
        <title>Orb-weaving spider Araneus ventricosus genome elucidates the spidroin gene catalogue.</title>
        <authorList>
            <person name="Kono N."/>
            <person name="Nakamura H."/>
            <person name="Ohtoshi R."/>
            <person name="Moran D.A.P."/>
            <person name="Shinohara A."/>
            <person name="Yoshida Y."/>
            <person name="Fujiwara M."/>
            <person name="Mori M."/>
            <person name="Tomita M."/>
            <person name="Arakawa K."/>
        </authorList>
    </citation>
    <scope>NUCLEOTIDE SEQUENCE [LARGE SCALE GENOMIC DNA]</scope>
</reference>
<evidence type="ECO:0000313" key="1">
    <source>
        <dbReference type="EMBL" id="GBL76512.1"/>
    </source>
</evidence>
<dbReference type="AlphaFoldDB" id="A0A4Y2A9Q3"/>
<keyword evidence="2" id="KW-1185">Reference proteome</keyword>
<dbReference type="Proteomes" id="UP000499080">
    <property type="component" value="Unassembled WGS sequence"/>
</dbReference>
<protein>
    <submittedName>
        <fullName evidence="1">Uncharacterized protein</fullName>
    </submittedName>
</protein>
<evidence type="ECO:0000313" key="2">
    <source>
        <dbReference type="Proteomes" id="UP000499080"/>
    </source>
</evidence>
<gene>
    <name evidence="1" type="ORF">AVEN_53256_1</name>
</gene>
<accession>A0A4Y2A9Q3</accession>
<dbReference type="EMBL" id="BGPR01000010">
    <property type="protein sequence ID" value="GBL76512.1"/>
    <property type="molecule type" value="Genomic_DNA"/>
</dbReference>